<reference evidence="2 3" key="1">
    <citation type="submission" date="2019-09" db="EMBL/GenBank/DDBJ databases">
        <title>Taxonomy of Antarctic Massilia spp.: description of Massilia rubra sp. nov., Massilia aquatica sp. nov., Massilia mucilaginosa sp. nov., Massilia frigida sp. nov. isolated from streams, lakes and regoliths.</title>
        <authorList>
            <person name="Holochova P."/>
            <person name="Sedlacek I."/>
            <person name="Kralova S."/>
            <person name="Maslanova I."/>
            <person name="Busse H.-J."/>
            <person name="Stankova E."/>
            <person name="Vrbovska V."/>
            <person name="Kovarovic V."/>
            <person name="Bartak M."/>
            <person name="Svec P."/>
            <person name="Pantucek R."/>
        </authorList>
    </citation>
    <scope>NUCLEOTIDE SEQUENCE [LARGE SCALE GENOMIC DNA]</scope>
    <source>
        <strain evidence="2 3">CCM 8692</strain>
    </source>
</reference>
<evidence type="ECO:0000256" key="1">
    <source>
        <dbReference type="SAM" id="Phobius"/>
    </source>
</evidence>
<keyword evidence="1" id="KW-1133">Transmembrane helix</keyword>
<accession>A0ABX0LLV1</accession>
<dbReference type="EMBL" id="VUYU01000010">
    <property type="protein sequence ID" value="NHZ35285.1"/>
    <property type="molecule type" value="Genomic_DNA"/>
</dbReference>
<sequence length="272" mass="29783">MMRSRFVRYQHGQAMVEMAVVATFVVMIFFAIFYLGKFHDIQASTIQAARYASWERTVRPSTFSESKLQEQTRSRLFNWNSDAFRSNDGATDSAAWGGQTEIWKDHSGKIRLVDNPSDVSVRTVRGDLPGKAASVTAEVMGIVTGFLATISDGEKLPEGGLYTSTVSVKLSNVASLPAPLNELNLTLNETSSLITDNWDANSPSQVAERTRVFTGAGLFHRITPVIKAASYLLVPLEPAFRHFEPGKICPDIVPADRVTGSNLPAYGGAQCF</sequence>
<evidence type="ECO:0000313" key="2">
    <source>
        <dbReference type="EMBL" id="NHZ35285.1"/>
    </source>
</evidence>
<dbReference type="RefSeq" id="WP_167226417.1">
    <property type="nucleotide sequence ID" value="NZ_VUYU01000010.1"/>
</dbReference>
<feature type="transmembrane region" description="Helical" evidence="1">
    <location>
        <begin position="12"/>
        <end position="35"/>
    </location>
</feature>
<keyword evidence="1" id="KW-0472">Membrane</keyword>
<gene>
    <name evidence="2" type="ORF">F0185_17095</name>
</gene>
<protein>
    <submittedName>
        <fullName evidence="2">Pilus assembly protein</fullName>
    </submittedName>
</protein>
<name>A0ABX0LLV1_9BURK</name>
<evidence type="ECO:0000313" key="3">
    <source>
        <dbReference type="Proteomes" id="UP000785613"/>
    </source>
</evidence>
<dbReference type="Proteomes" id="UP000785613">
    <property type="component" value="Unassembled WGS sequence"/>
</dbReference>
<proteinExistence type="predicted"/>
<organism evidence="2 3">
    <name type="scientific">Massilia rubra</name>
    <dbReference type="NCBI Taxonomy" id="2607910"/>
    <lineage>
        <taxon>Bacteria</taxon>
        <taxon>Pseudomonadati</taxon>
        <taxon>Pseudomonadota</taxon>
        <taxon>Betaproteobacteria</taxon>
        <taxon>Burkholderiales</taxon>
        <taxon>Oxalobacteraceae</taxon>
        <taxon>Telluria group</taxon>
        <taxon>Massilia</taxon>
    </lineage>
</organism>
<keyword evidence="3" id="KW-1185">Reference proteome</keyword>
<comment type="caution">
    <text evidence="2">The sequence shown here is derived from an EMBL/GenBank/DDBJ whole genome shotgun (WGS) entry which is preliminary data.</text>
</comment>
<keyword evidence="1" id="KW-0812">Transmembrane</keyword>